<keyword evidence="4" id="KW-0949">S-adenosyl-L-methionine</keyword>
<keyword evidence="5" id="KW-0443">Lipid metabolism</keyword>
<comment type="similarity">
    <text evidence="1">Belongs to the CFA/CMAS family.</text>
</comment>
<protein>
    <submittedName>
        <fullName evidence="7">Cyclopropane-fatty-acyl-phospholipid synthase</fullName>
    </submittedName>
</protein>
<dbReference type="Pfam" id="PF02353">
    <property type="entry name" value="CMAS"/>
    <property type="match status" value="1"/>
</dbReference>
<dbReference type="PANTHER" id="PTHR43667">
    <property type="entry name" value="CYCLOPROPANE-FATTY-ACYL-PHOSPHOLIPID SYNTHASE"/>
    <property type="match status" value="1"/>
</dbReference>
<dbReference type="RefSeq" id="WP_071539829.1">
    <property type="nucleotide sequence ID" value="NZ_CP015016.1"/>
</dbReference>
<proteinExistence type="inferred from homology"/>
<evidence type="ECO:0000256" key="2">
    <source>
        <dbReference type="ARBA" id="ARBA00022603"/>
    </source>
</evidence>
<evidence type="ECO:0000313" key="7">
    <source>
        <dbReference type="EMBL" id="APC02137.1"/>
    </source>
</evidence>
<evidence type="ECO:0000256" key="3">
    <source>
        <dbReference type="ARBA" id="ARBA00022679"/>
    </source>
</evidence>
<evidence type="ECO:0000256" key="6">
    <source>
        <dbReference type="PIRSR" id="PIRSR003085-1"/>
    </source>
</evidence>
<dbReference type="Gene3D" id="3.40.50.150">
    <property type="entry name" value="Vaccinia Virus protein VP39"/>
    <property type="match status" value="1"/>
</dbReference>
<dbReference type="SUPFAM" id="SSF53335">
    <property type="entry name" value="S-adenosyl-L-methionine-dependent methyltransferases"/>
    <property type="match status" value="1"/>
</dbReference>
<keyword evidence="3" id="KW-0808">Transferase</keyword>
<dbReference type="PANTHER" id="PTHR43667:SF2">
    <property type="entry name" value="FATTY ACID C-METHYL TRANSFERASE"/>
    <property type="match status" value="1"/>
</dbReference>
<organism evidence="7 8">
    <name type="scientific">Polynucleobacter asymbioticus</name>
    <dbReference type="NCBI Taxonomy" id="576611"/>
    <lineage>
        <taxon>Bacteria</taxon>
        <taxon>Pseudomonadati</taxon>
        <taxon>Pseudomonadota</taxon>
        <taxon>Betaproteobacteria</taxon>
        <taxon>Burkholderiales</taxon>
        <taxon>Burkholderiaceae</taxon>
        <taxon>Polynucleobacter</taxon>
    </lineage>
</organism>
<sequence length="431" mass="48522">MNRPGHTLLSRLNFSGPKKSIHSTNQVPISAQTILGILSQLRSGHLTITLPNGEVNTFGNTADALHADIQVLDWSFFKQLLSHGDIGFAESYIRGEWNTSNLKAILELAIRNRTILEKAIYGSWLGSILYRLKHCLRDNSKAGSRKNIHAHYDLGNAFYSLWLDPTMSYSSAWFSDGDKQTLAEAQRAKIKRILTSLDTNPGDHILEIGCGWGGVMEEALRNETAITGLTLSTEQKAYAEKRLANVSSQTSNAKHFEVRLQDYRDCQERFDGIASVEMFEAVGEKHWPEYFQTIAKCLKTGGKACVQTIVIAEELFERYRHNTDFIQQYVFPGGMLPSRASFKASAAKAGLQIENEFAFGVDYAKTLCLWRDSFNSKVQEVRQLGFDEAFIRLWNFYLMYCAAGFAERNIDVVQFTLSHQTNTASRDAIKA</sequence>
<dbReference type="PIRSF" id="PIRSF003085">
    <property type="entry name" value="CMAS"/>
    <property type="match status" value="1"/>
</dbReference>
<dbReference type="GO" id="GO:0032259">
    <property type="term" value="P:methylation"/>
    <property type="evidence" value="ECO:0007669"/>
    <property type="project" value="UniProtKB-KW"/>
</dbReference>
<dbReference type="GO" id="GO:0008610">
    <property type="term" value="P:lipid biosynthetic process"/>
    <property type="evidence" value="ECO:0007669"/>
    <property type="project" value="InterPro"/>
</dbReference>
<reference evidence="7" key="1">
    <citation type="journal article" date="2017" name="Appl. Environ. Microbiol.">
        <title>Microdiversification of a pelagic Polynucleobacter species is mainly driven by acquisition of genomic islands from a partially interspecific gene pool.</title>
        <authorList>
            <person name="Hoetzinger M."/>
            <person name="Hahn M.W."/>
            <person name="Jezberova J."/>
            <person name="Schmidt J."/>
            <person name="Koll U."/>
        </authorList>
    </citation>
    <scope>NUCLEOTIDE SEQUENCE</scope>
    <source>
        <strain evidence="7">MWH-RechtKol4</strain>
    </source>
</reference>
<keyword evidence="2" id="KW-0489">Methyltransferase</keyword>
<dbReference type="CDD" id="cd02440">
    <property type="entry name" value="AdoMet_MTases"/>
    <property type="match status" value="1"/>
</dbReference>
<feature type="active site" evidence="6">
    <location>
        <position position="401"/>
    </location>
</feature>
<dbReference type="InterPro" id="IPR003333">
    <property type="entry name" value="CMAS"/>
</dbReference>
<evidence type="ECO:0000256" key="5">
    <source>
        <dbReference type="ARBA" id="ARBA00023098"/>
    </source>
</evidence>
<dbReference type="InterPro" id="IPR029063">
    <property type="entry name" value="SAM-dependent_MTases_sf"/>
</dbReference>
<evidence type="ECO:0000256" key="1">
    <source>
        <dbReference type="ARBA" id="ARBA00010815"/>
    </source>
</evidence>
<dbReference type="GO" id="GO:0008168">
    <property type="term" value="F:methyltransferase activity"/>
    <property type="evidence" value="ECO:0007669"/>
    <property type="project" value="UniProtKB-KW"/>
</dbReference>
<dbReference type="AlphaFoldDB" id="A0AAC9IVQ6"/>
<accession>A0AAC9IVQ6</accession>
<dbReference type="InterPro" id="IPR050723">
    <property type="entry name" value="CFA/CMAS"/>
</dbReference>
<evidence type="ECO:0000313" key="8">
    <source>
        <dbReference type="Proteomes" id="UP000182060"/>
    </source>
</evidence>
<evidence type="ECO:0000256" key="4">
    <source>
        <dbReference type="ARBA" id="ARBA00022691"/>
    </source>
</evidence>
<name>A0AAC9IVQ6_9BURK</name>
<gene>
    <name evidence="7" type="ORF">AOC25_11155</name>
</gene>
<dbReference type="EMBL" id="CP015017">
    <property type="protein sequence ID" value="APC02137.1"/>
    <property type="molecule type" value="Genomic_DNA"/>
</dbReference>
<dbReference type="Proteomes" id="UP000182060">
    <property type="component" value="Chromosome"/>
</dbReference>